<dbReference type="Proteomes" id="UP000704433">
    <property type="component" value="Unassembled WGS sequence"/>
</dbReference>
<sequence>MKKRIALLMGPSVDPSGTIEQRLKEMLSNYYLVDDYYNVGVFDCVVALESLLKTYAIINIPSSQRCVIEDQYFIAENFEYIKAEIDKCIGNRRQV</sequence>
<organism evidence="1 2">
    <name type="scientific">Enterococcus lactis</name>
    <dbReference type="NCBI Taxonomy" id="357441"/>
    <lineage>
        <taxon>Bacteria</taxon>
        <taxon>Bacillati</taxon>
        <taxon>Bacillota</taxon>
        <taxon>Bacilli</taxon>
        <taxon>Lactobacillales</taxon>
        <taxon>Enterococcaceae</taxon>
        <taxon>Enterococcus</taxon>
    </lineage>
</organism>
<gene>
    <name evidence="1" type="ORF">KYX84_05765</name>
</gene>
<dbReference type="EMBL" id="JAIFOD010000020">
    <property type="protein sequence ID" value="MBX4193720.1"/>
    <property type="molecule type" value="Genomic_DNA"/>
</dbReference>
<evidence type="ECO:0000313" key="1">
    <source>
        <dbReference type="EMBL" id="MBX4193720.1"/>
    </source>
</evidence>
<proteinExistence type="predicted"/>
<evidence type="ECO:0000313" key="2">
    <source>
        <dbReference type="Proteomes" id="UP000704433"/>
    </source>
</evidence>
<name>A0AAW4QIA4_9ENTE</name>
<comment type="caution">
    <text evidence="1">The sequence shown here is derived from an EMBL/GenBank/DDBJ whole genome shotgun (WGS) entry which is preliminary data.</text>
</comment>
<accession>A0AAW4QIA4</accession>
<protein>
    <submittedName>
        <fullName evidence="1">Uncharacterized protein</fullName>
    </submittedName>
</protein>
<reference evidence="1" key="1">
    <citation type="journal article" date="2022" name="J. Anim. Sci.">
        <title>Whole genome sequence analyses-based assessment of virulence potential and antimicrobial susceptibilities and resistance of Enterococcus faecium strains isolated from commercial swine and cattle probiotic products.</title>
        <authorList>
            <person name="Shridhar P.B."/>
            <person name="Amachawadi R.G."/>
            <person name="Tokach M."/>
            <person name="Patel I."/>
            <person name="Gangiredla J."/>
            <person name="Mammel M."/>
            <person name="Nagaraja T.G."/>
        </authorList>
    </citation>
    <scope>NUCLEOTIDE SEQUENCE</scope>
    <source>
        <strain evidence="1">EF216</strain>
    </source>
</reference>
<dbReference type="RefSeq" id="WP_220709493.1">
    <property type="nucleotide sequence ID" value="NZ_JAIFOD010000020.1"/>
</dbReference>
<dbReference type="AlphaFoldDB" id="A0AAW4QIA4"/>